<dbReference type="PANTHER" id="PTHR33601:SF22">
    <property type="entry name" value="PROTEIN LITTLE ZIPPER 1"/>
    <property type="match status" value="1"/>
</dbReference>
<dbReference type="InterPro" id="IPR039312">
    <property type="entry name" value="ZPR"/>
</dbReference>
<keyword evidence="2" id="KW-1185">Reference proteome</keyword>
<organism evidence="1 2">
    <name type="scientific">Kalanchoe fedtschenkoi</name>
    <name type="common">Lavender scallops</name>
    <name type="synonym">South American air plant</name>
    <dbReference type="NCBI Taxonomy" id="63787"/>
    <lineage>
        <taxon>Eukaryota</taxon>
        <taxon>Viridiplantae</taxon>
        <taxon>Streptophyta</taxon>
        <taxon>Embryophyta</taxon>
        <taxon>Tracheophyta</taxon>
        <taxon>Spermatophyta</taxon>
        <taxon>Magnoliopsida</taxon>
        <taxon>eudicotyledons</taxon>
        <taxon>Gunneridae</taxon>
        <taxon>Pentapetalae</taxon>
        <taxon>Saxifragales</taxon>
        <taxon>Crassulaceae</taxon>
        <taxon>Kalanchoe</taxon>
    </lineage>
</organism>
<sequence>MWDNITMLNRVLRNLELYLENKSILEANEKLRQKAFLLQRHNTALTAEINQKTSRFLLLVAQSAQDNTAFFL</sequence>
<proteinExistence type="predicted"/>
<dbReference type="AlphaFoldDB" id="A0A7N0SYX0"/>
<dbReference type="EnsemblPlants" id="Kaladp0015s0021.1.v1.1">
    <property type="protein sequence ID" value="Kaladp0015s0021.1.v1.1.CDS.1"/>
    <property type="gene ID" value="Kaladp0015s0021.v1.1"/>
</dbReference>
<protein>
    <submittedName>
        <fullName evidence="1">Uncharacterized protein</fullName>
    </submittedName>
</protein>
<dbReference type="Gramene" id="Kaladp0015s0021.1.v1.1">
    <property type="protein sequence ID" value="Kaladp0015s0021.1.v1.1.CDS.1"/>
    <property type="gene ID" value="Kaladp0015s0021.v1.1"/>
</dbReference>
<reference evidence="1" key="1">
    <citation type="submission" date="2021-01" db="UniProtKB">
        <authorList>
            <consortium name="EnsemblPlants"/>
        </authorList>
    </citation>
    <scope>IDENTIFICATION</scope>
</reference>
<dbReference type="PANTHER" id="PTHR33601">
    <property type="entry name" value="PROTEIN LITTLE ZIPPER 4"/>
    <property type="match status" value="1"/>
</dbReference>
<evidence type="ECO:0000313" key="2">
    <source>
        <dbReference type="Proteomes" id="UP000594263"/>
    </source>
</evidence>
<dbReference type="Proteomes" id="UP000594263">
    <property type="component" value="Unplaced"/>
</dbReference>
<name>A0A7N0SYX0_KALFE</name>
<evidence type="ECO:0000313" key="1">
    <source>
        <dbReference type="EnsemblPlants" id="Kaladp0015s0021.1.v1.1.CDS.1"/>
    </source>
</evidence>
<accession>A0A7N0SYX0</accession>